<evidence type="ECO:0000259" key="4">
    <source>
        <dbReference type="Pfam" id="PF07508"/>
    </source>
</evidence>
<evidence type="ECO:0008006" key="8">
    <source>
        <dbReference type="Google" id="ProtNLM"/>
    </source>
</evidence>
<evidence type="ECO:0000259" key="5">
    <source>
        <dbReference type="Pfam" id="PF13408"/>
    </source>
</evidence>
<protein>
    <recommendedName>
        <fullName evidence="8">Recombinase zinc beta ribbon domain-containing protein</fullName>
    </recommendedName>
</protein>
<keyword evidence="3" id="KW-0175">Coiled coil</keyword>
<evidence type="ECO:0000256" key="2">
    <source>
        <dbReference type="ARBA" id="ARBA00023172"/>
    </source>
</evidence>
<keyword evidence="1" id="KW-0238">DNA-binding</keyword>
<organism evidence="6 7">
    <name type="scientific">Rossellomorea marisflavi</name>
    <dbReference type="NCBI Taxonomy" id="189381"/>
    <lineage>
        <taxon>Bacteria</taxon>
        <taxon>Bacillati</taxon>
        <taxon>Bacillota</taxon>
        <taxon>Bacilli</taxon>
        <taxon>Bacillales</taxon>
        <taxon>Bacillaceae</taxon>
        <taxon>Rossellomorea</taxon>
    </lineage>
</organism>
<dbReference type="PANTHER" id="PTHR30461:SF2">
    <property type="entry name" value="SERINE RECOMBINASE PINE-RELATED"/>
    <property type="match status" value="1"/>
</dbReference>
<feature type="domain" description="Recombinase zinc beta ribbon" evidence="5">
    <location>
        <begin position="60"/>
        <end position="116"/>
    </location>
</feature>
<dbReference type="InterPro" id="IPR011109">
    <property type="entry name" value="DNA_bind_recombinase_dom"/>
</dbReference>
<dbReference type="Pfam" id="PF07508">
    <property type="entry name" value="Recombinase"/>
    <property type="match status" value="1"/>
</dbReference>
<evidence type="ECO:0000256" key="1">
    <source>
        <dbReference type="ARBA" id="ARBA00023125"/>
    </source>
</evidence>
<dbReference type="EMBL" id="VTEQ01000002">
    <property type="protein sequence ID" value="TYS54720.1"/>
    <property type="molecule type" value="Genomic_DNA"/>
</dbReference>
<dbReference type="Pfam" id="PF13408">
    <property type="entry name" value="Zn_ribbon_recom"/>
    <property type="match status" value="1"/>
</dbReference>
<dbReference type="Proteomes" id="UP000322997">
    <property type="component" value="Unassembled WGS sequence"/>
</dbReference>
<dbReference type="GO" id="GO:0003677">
    <property type="term" value="F:DNA binding"/>
    <property type="evidence" value="ECO:0007669"/>
    <property type="project" value="UniProtKB-KW"/>
</dbReference>
<dbReference type="InterPro" id="IPR038109">
    <property type="entry name" value="DNA_bind_recomb_sf"/>
</dbReference>
<evidence type="ECO:0000256" key="3">
    <source>
        <dbReference type="SAM" id="Coils"/>
    </source>
</evidence>
<evidence type="ECO:0000313" key="6">
    <source>
        <dbReference type="EMBL" id="TYS54720.1"/>
    </source>
</evidence>
<dbReference type="AlphaFoldDB" id="A0A5D4RUY4"/>
<comment type="caution">
    <text evidence="6">The sequence shown here is derived from an EMBL/GenBank/DDBJ whole genome shotgun (WGS) entry which is preliminary data.</text>
</comment>
<dbReference type="InterPro" id="IPR050639">
    <property type="entry name" value="SSR_resolvase"/>
</dbReference>
<accession>A0A5D4RUY4</accession>
<dbReference type="PANTHER" id="PTHR30461">
    <property type="entry name" value="DNA-INVERTASE FROM LAMBDOID PROPHAGE"/>
    <property type="match status" value="1"/>
</dbReference>
<dbReference type="InterPro" id="IPR025827">
    <property type="entry name" value="Zn_ribbon_recom_dom"/>
</dbReference>
<dbReference type="GO" id="GO:0000150">
    <property type="term" value="F:DNA strand exchange activity"/>
    <property type="evidence" value="ECO:0007669"/>
    <property type="project" value="InterPro"/>
</dbReference>
<gene>
    <name evidence="6" type="ORF">FZC83_07165</name>
</gene>
<keyword evidence="2" id="KW-0233">DNA recombination</keyword>
<name>A0A5D4RUY4_9BACI</name>
<reference evidence="6 7" key="1">
    <citation type="submission" date="2019-08" db="EMBL/GenBank/DDBJ databases">
        <title>Bacillus genomes from the desert of Cuatro Cienegas, Coahuila.</title>
        <authorList>
            <person name="Olmedo-Alvarez G."/>
        </authorList>
    </citation>
    <scope>NUCLEOTIDE SEQUENCE [LARGE SCALE GENOMIC DNA]</scope>
    <source>
        <strain evidence="6 7">CH108_3D</strain>
    </source>
</reference>
<feature type="coiled-coil region" evidence="3">
    <location>
        <begin position="132"/>
        <end position="159"/>
    </location>
</feature>
<feature type="domain" description="Recombinase" evidence="4">
    <location>
        <begin position="8"/>
        <end position="49"/>
    </location>
</feature>
<proteinExistence type="predicted"/>
<sequence length="197" mass="22891">MQRKSETVSVTSSKRRKTSEQEYIINENTHEAIISKELFNTVQAMMANRTRTSTAPQKHLFTNVLYCEECNKGMWYKANQKGYRCGGNIKHGSYFCVNKVAVREKELKSLILGDLRKLFNTLNNGTFMETMLSKLNSKRQSMQKELKLTTKEIEICRKQKLEHVNLYTEGIINKEDLIELKQMLDAKVESLLIKKTN</sequence>
<evidence type="ECO:0000313" key="7">
    <source>
        <dbReference type="Proteomes" id="UP000322997"/>
    </source>
</evidence>
<dbReference type="Gene3D" id="3.90.1750.20">
    <property type="entry name" value="Putative Large Serine Recombinase, Chain B, Domain 2"/>
    <property type="match status" value="1"/>
</dbReference>